<dbReference type="GO" id="GO:0005886">
    <property type="term" value="C:plasma membrane"/>
    <property type="evidence" value="ECO:0007669"/>
    <property type="project" value="UniProtKB-SubCell"/>
</dbReference>
<organism evidence="9 10">
    <name type="scientific">Peribacillus simplex</name>
    <dbReference type="NCBI Taxonomy" id="1478"/>
    <lineage>
        <taxon>Bacteria</taxon>
        <taxon>Bacillati</taxon>
        <taxon>Bacillota</taxon>
        <taxon>Bacilli</taxon>
        <taxon>Bacillales</taxon>
        <taxon>Bacillaceae</taxon>
        <taxon>Peribacillus</taxon>
    </lineage>
</organism>
<dbReference type="PANTHER" id="PTHR46494">
    <property type="entry name" value="CORA FAMILY METAL ION TRANSPORTER (EUROFUNG)"/>
    <property type="match status" value="1"/>
</dbReference>
<dbReference type="GO" id="GO:0015087">
    <property type="term" value="F:cobalt ion transmembrane transporter activity"/>
    <property type="evidence" value="ECO:0007669"/>
    <property type="project" value="UniProtKB-UniRule"/>
</dbReference>
<dbReference type="AlphaFoldDB" id="A0A8B5XZM5"/>
<proteinExistence type="inferred from homology"/>
<evidence type="ECO:0000313" key="10">
    <source>
        <dbReference type="Proteomes" id="UP000317770"/>
    </source>
</evidence>
<keyword evidence="6 8" id="KW-1133">Transmembrane helix</keyword>
<dbReference type="GO" id="GO:0015095">
    <property type="term" value="F:magnesium ion transmembrane transporter activity"/>
    <property type="evidence" value="ECO:0007669"/>
    <property type="project" value="UniProtKB-UniRule"/>
</dbReference>
<comment type="function">
    <text evidence="8">Mediates influx of magnesium ions.</text>
</comment>
<feature type="transmembrane region" description="Helical" evidence="8">
    <location>
        <begin position="291"/>
        <end position="312"/>
    </location>
</feature>
<dbReference type="SUPFAM" id="SSF143865">
    <property type="entry name" value="CorA soluble domain-like"/>
    <property type="match status" value="1"/>
</dbReference>
<reference evidence="9 10" key="1">
    <citation type="submission" date="2019-07" db="EMBL/GenBank/DDBJ databases">
        <title>Genome assembly of Bacillus simplex strain GGC-P6A.</title>
        <authorList>
            <person name="Jennings M.E."/>
            <person name="Barton H.A."/>
        </authorList>
    </citation>
    <scope>NUCLEOTIDE SEQUENCE [LARGE SCALE GENOMIC DNA]</scope>
    <source>
        <strain evidence="9 10">GGC-P6A</strain>
    </source>
</reference>
<keyword evidence="3 8" id="KW-0813">Transport</keyword>
<accession>A0A8B5XZM5</accession>
<sequence>MHMIRTCAITSNQEVSFGLPLTDMNNPDIEWYWVDFSNPTNKEIEFLSNHFHFHPLAIEDCLDDFNQRPKMDFYEGYQFLVIHALREKVFKAVELDMFVGEKWIVSFHKEDMLELEKVWEEIAGNKMLKQSPFFLMHRIIDRIVDEFFPPVYKIESELGSIEENTENDTINELMDQLFDLRTDMSRLRRTILPMRDLLYRMISSERLKYLKDQHLYFNDVYDHLLKLTEMLESYRDFSSDIRDSYLSVNSNNMNSTMMTLTVITTIFMPLTFIVGVYGMNFEYMPELNWHYGYFLILGMMGGIALMMFLFFVKKGWLNPKKRSRKR</sequence>
<comment type="similarity">
    <text evidence="2 8">Belongs to the CorA metal ion transporter (MIT) (TC 1.A.35) family.</text>
</comment>
<dbReference type="InterPro" id="IPR045863">
    <property type="entry name" value="CorA_TM1_TM2"/>
</dbReference>
<dbReference type="InterPro" id="IPR004488">
    <property type="entry name" value="Mg/Co-transport_prot_CorA"/>
</dbReference>
<evidence type="ECO:0000313" key="9">
    <source>
        <dbReference type="EMBL" id="TVX80849.1"/>
    </source>
</evidence>
<dbReference type="Proteomes" id="UP000317770">
    <property type="component" value="Unassembled WGS sequence"/>
</dbReference>
<dbReference type="EMBL" id="VNKI01000005">
    <property type="protein sequence ID" value="TVX80849.1"/>
    <property type="molecule type" value="Genomic_DNA"/>
</dbReference>
<protein>
    <recommendedName>
        <fullName evidence="8">Magnesium transport protein CorA</fullName>
    </recommendedName>
</protein>
<evidence type="ECO:0000256" key="2">
    <source>
        <dbReference type="ARBA" id="ARBA00009765"/>
    </source>
</evidence>
<keyword evidence="5 8" id="KW-0812">Transmembrane</keyword>
<dbReference type="InterPro" id="IPR045861">
    <property type="entry name" value="CorA_cytoplasmic_dom"/>
</dbReference>
<name>A0A8B5XZM5_9BACI</name>
<keyword evidence="4 8" id="KW-1003">Cell membrane</keyword>
<evidence type="ECO:0000256" key="6">
    <source>
        <dbReference type="ARBA" id="ARBA00022989"/>
    </source>
</evidence>
<gene>
    <name evidence="8 9" type="primary">corA</name>
    <name evidence="9" type="ORF">FQP34_12305</name>
</gene>
<comment type="caution">
    <text evidence="9">The sequence shown here is derived from an EMBL/GenBank/DDBJ whole genome shotgun (WGS) entry which is preliminary data.</text>
</comment>
<dbReference type="NCBIfam" id="TIGR00383">
    <property type="entry name" value="corA"/>
    <property type="match status" value="1"/>
</dbReference>
<dbReference type="PANTHER" id="PTHR46494:SF1">
    <property type="entry name" value="CORA FAMILY METAL ION TRANSPORTER (EUROFUNG)"/>
    <property type="match status" value="1"/>
</dbReference>
<dbReference type="CDD" id="cd12831">
    <property type="entry name" value="TmCorA-like_u2"/>
    <property type="match status" value="1"/>
</dbReference>
<dbReference type="SUPFAM" id="SSF144083">
    <property type="entry name" value="Magnesium transport protein CorA, transmembrane region"/>
    <property type="match status" value="1"/>
</dbReference>
<dbReference type="Gene3D" id="3.30.460.20">
    <property type="entry name" value="CorA soluble domain-like"/>
    <property type="match status" value="1"/>
</dbReference>
<dbReference type="FunFam" id="1.20.58.340:FF:000012">
    <property type="entry name" value="Magnesium transport protein CorA"/>
    <property type="match status" value="1"/>
</dbReference>
<feature type="transmembrane region" description="Helical" evidence="8">
    <location>
        <begin position="257"/>
        <end position="279"/>
    </location>
</feature>
<evidence type="ECO:0000256" key="7">
    <source>
        <dbReference type="ARBA" id="ARBA00023136"/>
    </source>
</evidence>
<keyword evidence="8" id="KW-0460">Magnesium</keyword>
<comment type="subcellular location">
    <subcellularLocation>
        <location evidence="1">Cell membrane</location>
        <topology evidence="1">Multi-pass membrane protein</topology>
    </subcellularLocation>
    <subcellularLocation>
        <location evidence="8">Membrane</location>
        <topology evidence="8">Multi-pass membrane protein</topology>
    </subcellularLocation>
</comment>
<evidence type="ECO:0000256" key="4">
    <source>
        <dbReference type="ARBA" id="ARBA00022475"/>
    </source>
</evidence>
<dbReference type="Gene3D" id="1.20.58.340">
    <property type="entry name" value="Magnesium transport protein CorA, transmembrane region"/>
    <property type="match status" value="2"/>
</dbReference>
<dbReference type="Pfam" id="PF01544">
    <property type="entry name" value="CorA"/>
    <property type="match status" value="1"/>
</dbReference>
<evidence type="ECO:0000256" key="3">
    <source>
        <dbReference type="ARBA" id="ARBA00022448"/>
    </source>
</evidence>
<evidence type="ECO:0000256" key="5">
    <source>
        <dbReference type="ARBA" id="ARBA00022692"/>
    </source>
</evidence>
<keyword evidence="7 8" id="KW-0472">Membrane</keyword>
<evidence type="ECO:0000256" key="8">
    <source>
        <dbReference type="RuleBase" id="RU362010"/>
    </source>
</evidence>
<evidence type="ECO:0000256" key="1">
    <source>
        <dbReference type="ARBA" id="ARBA00004651"/>
    </source>
</evidence>
<dbReference type="GO" id="GO:0050897">
    <property type="term" value="F:cobalt ion binding"/>
    <property type="evidence" value="ECO:0007669"/>
    <property type="project" value="TreeGrafter"/>
</dbReference>
<dbReference type="InterPro" id="IPR002523">
    <property type="entry name" value="MgTranspt_CorA/ZnTranspt_ZntB"/>
</dbReference>
<dbReference type="GO" id="GO:0000287">
    <property type="term" value="F:magnesium ion binding"/>
    <property type="evidence" value="ECO:0007669"/>
    <property type="project" value="TreeGrafter"/>
</dbReference>
<keyword evidence="8" id="KW-0406">Ion transport</keyword>